<dbReference type="InterPro" id="IPR011005">
    <property type="entry name" value="Dihydropteroate_synth-like_sf"/>
</dbReference>
<dbReference type="Proteomes" id="UP000287243">
    <property type="component" value="Chromosome"/>
</dbReference>
<sequence>MAEELKMITTWSQAVCEMRLGAGRQEGGSRKVTLTVGGEETLPFLFKEGALPHTPLIAVEIFDVPQDDEPEALRRDLRGISKDPVTWAKAMVEDIGADLVCVKLAGIHPDGANTSAGQAVNLVTKILGAVDRPLIVLGCGEAGRDNEVLPLVSEATKGERLLFGDAVQENYKTLTAACIADGHNIIAESPIDVNIAKQLNILISDLGMPLDRIIINPTIGALGYGLEYAYSIMERARNAALSGDRMLAMPFICFVGQESWRAKEAKVPASESPAWGDQRERGIMWEVVTAMSCLQAGADILTMRHPQAIKIVKSEIQELMKKAQS</sequence>
<dbReference type="KEGG" id="vai:BU251_04950"/>
<dbReference type="AlphaFoldDB" id="A0A410P4S4"/>
<gene>
    <name evidence="2" type="ORF">BU251_04950</name>
</gene>
<dbReference type="Gene3D" id="3.20.20.20">
    <property type="entry name" value="Dihydropteroate synthase-like"/>
    <property type="match status" value="1"/>
</dbReference>
<keyword evidence="3" id="KW-1185">Reference proteome</keyword>
<proteinExistence type="predicted"/>
<dbReference type="InterPro" id="IPR051069">
    <property type="entry name" value="ACDS_complex_subunit"/>
</dbReference>
<dbReference type="NCBIfam" id="NF003376">
    <property type="entry name" value="PRK04452.1-2"/>
    <property type="match status" value="1"/>
</dbReference>
<protein>
    <submittedName>
        <fullName evidence="2">Acetyl-CoA decarbonylase/synthase complex subunit delta</fullName>
    </submittedName>
</protein>
<dbReference type="SUPFAM" id="SSF51717">
    <property type="entry name" value="Dihydropteroate synthetase-like"/>
    <property type="match status" value="1"/>
</dbReference>
<evidence type="ECO:0000259" key="1">
    <source>
        <dbReference type="Pfam" id="PF03599"/>
    </source>
</evidence>
<dbReference type="RefSeq" id="WP_228767777.1">
    <property type="nucleotide sequence ID" value="NZ_CP019384.1"/>
</dbReference>
<dbReference type="InterPro" id="IPR016041">
    <property type="entry name" value="Ac-CoA_synth_d_su_TIM-brl"/>
</dbReference>
<reference evidence="2 3" key="1">
    <citation type="submission" date="2017-01" db="EMBL/GenBank/DDBJ databases">
        <title>First insights into the biology of 'candidatus Vampirococcus archaeovorus'.</title>
        <authorList>
            <person name="Kizina J."/>
            <person name="Jordan S."/>
            <person name="Stueber K."/>
            <person name="Reinhardt R."/>
            <person name="Harder J."/>
        </authorList>
    </citation>
    <scope>NUCLEOTIDE SEQUENCE [LARGE SCALE GENOMIC DNA]</scope>
    <source>
        <strain evidence="2 3">LiM</strain>
    </source>
</reference>
<feature type="domain" description="CO dehydrogenase/acetyl-CoA synthase delta subunit TIM barrel" evidence="1">
    <location>
        <begin position="28"/>
        <end position="269"/>
    </location>
</feature>
<evidence type="ECO:0000313" key="3">
    <source>
        <dbReference type="Proteomes" id="UP000287243"/>
    </source>
</evidence>
<dbReference type="EMBL" id="CP019384">
    <property type="protein sequence ID" value="QAT17123.1"/>
    <property type="molecule type" value="Genomic_DNA"/>
</dbReference>
<organism evidence="2 3">
    <name type="scientific">Velamenicoccus archaeovorus</name>
    <dbReference type="NCBI Taxonomy" id="1930593"/>
    <lineage>
        <taxon>Bacteria</taxon>
        <taxon>Pseudomonadati</taxon>
        <taxon>Candidatus Omnitrophota</taxon>
        <taxon>Candidatus Velamenicoccus</taxon>
    </lineage>
</organism>
<dbReference type="PANTHER" id="PTHR36214:SF5">
    <property type="entry name" value="ACETYL-COA DECARBONYLASE_SYNTHASE COMPLEX SUBUNIT DELTA"/>
    <property type="match status" value="1"/>
</dbReference>
<dbReference type="Pfam" id="PF03599">
    <property type="entry name" value="CdhD"/>
    <property type="match status" value="1"/>
</dbReference>
<evidence type="ECO:0000313" key="2">
    <source>
        <dbReference type="EMBL" id="QAT17123.1"/>
    </source>
</evidence>
<name>A0A410P4S4_VELA1</name>
<accession>A0A410P4S4</accession>
<dbReference type="PANTHER" id="PTHR36214">
    <property type="match status" value="1"/>
</dbReference>